<proteinExistence type="predicted"/>
<keyword evidence="3" id="KW-1185">Reference proteome</keyword>
<dbReference type="PIRSF" id="PIRSF021441">
    <property type="entry name" value="DUF1453"/>
    <property type="match status" value="1"/>
</dbReference>
<dbReference type="KEGG" id="saca:FFV09_13365"/>
<dbReference type="PANTHER" id="PTHR39164:SF1">
    <property type="entry name" value="PROTEIN CCDC"/>
    <property type="match status" value="1"/>
</dbReference>
<dbReference type="Pfam" id="PF07301">
    <property type="entry name" value="DUF1453"/>
    <property type="match status" value="1"/>
</dbReference>
<dbReference type="OrthoDB" id="120091at2"/>
<evidence type="ECO:0000313" key="2">
    <source>
        <dbReference type="EMBL" id="QDH21748.1"/>
    </source>
</evidence>
<dbReference type="EMBL" id="CP041217">
    <property type="protein sequence ID" value="QDH21748.1"/>
    <property type="molecule type" value="Genomic_DNA"/>
</dbReference>
<keyword evidence="1" id="KW-0472">Membrane</keyword>
<evidence type="ECO:0000256" key="1">
    <source>
        <dbReference type="SAM" id="Phobius"/>
    </source>
</evidence>
<organism evidence="2 3">
    <name type="scientific">Saccharibacillus brassicae</name>
    <dbReference type="NCBI Taxonomy" id="2583377"/>
    <lineage>
        <taxon>Bacteria</taxon>
        <taxon>Bacillati</taxon>
        <taxon>Bacillota</taxon>
        <taxon>Bacilli</taxon>
        <taxon>Bacillales</taxon>
        <taxon>Paenibacillaceae</taxon>
        <taxon>Saccharibacillus</taxon>
    </lineage>
</organism>
<evidence type="ECO:0000313" key="3">
    <source>
        <dbReference type="Proteomes" id="UP000316968"/>
    </source>
</evidence>
<feature type="transmembrane region" description="Helical" evidence="1">
    <location>
        <begin position="114"/>
        <end position="132"/>
    </location>
</feature>
<dbReference type="InterPro" id="IPR031306">
    <property type="entry name" value="CcdC"/>
</dbReference>
<dbReference type="InterPro" id="IPR058247">
    <property type="entry name" value="DUF1453"/>
</dbReference>
<sequence>MIDWINSVFDRFFSLNPILLSVLFTLFFAGMAFMALFMRMKASKRPLTARKIMMPPVGMATGFFMFVIRDIQIPWTGALIAFLVGWFLFAYPLILGTKFEQIGSDLFVKRSKAFLFILVALIVIRLALHGYVERFVTLPQTGGVFFILAFGMILHWRLNMLLRFKRMTGGSEGGGTPAGAAKA</sequence>
<feature type="transmembrane region" description="Helical" evidence="1">
    <location>
        <begin position="75"/>
        <end position="94"/>
    </location>
</feature>
<dbReference type="RefSeq" id="WP_141448292.1">
    <property type="nucleotide sequence ID" value="NZ_CBCSAZ010000007.1"/>
</dbReference>
<keyword evidence="1" id="KW-1133">Transmembrane helix</keyword>
<gene>
    <name evidence="2" type="ORF">FFV09_13365</name>
</gene>
<feature type="transmembrane region" description="Helical" evidence="1">
    <location>
        <begin position="18"/>
        <end position="40"/>
    </location>
</feature>
<feature type="transmembrane region" description="Helical" evidence="1">
    <location>
        <begin position="52"/>
        <end position="69"/>
    </location>
</feature>
<protein>
    <submittedName>
        <fullName evidence="2">Cytochrome c biogenesis protein CcdC</fullName>
    </submittedName>
</protein>
<keyword evidence="1" id="KW-0812">Transmembrane</keyword>
<dbReference type="PANTHER" id="PTHR39164">
    <property type="entry name" value="PROTEIN CCDC"/>
    <property type="match status" value="1"/>
</dbReference>
<dbReference type="Proteomes" id="UP000316968">
    <property type="component" value="Chromosome"/>
</dbReference>
<feature type="transmembrane region" description="Helical" evidence="1">
    <location>
        <begin position="138"/>
        <end position="158"/>
    </location>
</feature>
<name>A0A4Y6UYZ2_SACBS</name>
<dbReference type="AlphaFoldDB" id="A0A4Y6UYZ2"/>
<accession>A0A4Y6UYZ2</accession>
<reference evidence="2 3" key="1">
    <citation type="submission" date="2019-06" db="EMBL/GenBank/DDBJ databases">
        <title>Saccharibacillus brassicae sp. nov., an endophytic bacterium isolated from Chinese cabbage seeds (Brassica pekinensis).</title>
        <authorList>
            <person name="Jiang L."/>
            <person name="Lee J."/>
            <person name="Kim S.W."/>
        </authorList>
    </citation>
    <scope>NUCLEOTIDE SEQUENCE [LARGE SCALE GENOMIC DNA]</scope>
    <source>
        <strain evidence="3">KCTC 43072 / ATSA2</strain>
    </source>
</reference>